<dbReference type="EMBL" id="PJQL01005156">
    <property type="protein sequence ID" value="RCH78452.1"/>
    <property type="molecule type" value="Genomic_DNA"/>
</dbReference>
<accession>A0A367IL88</accession>
<evidence type="ECO:0000313" key="2">
    <source>
        <dbReference type="Proteomes" id="UP000252139"/>
    </source>
</evidence>
<protein>
    <submittedName>
        <fullName evidence="1">Uncharacterized protein</fullName>
    </submittedName>
</protein>
<keyword evidence="2" id="KW-1185">Reference proteome</keyword>
<dbReference type="Proteomes" id="UP000252139">
    <property type="component" value="Unassembled WGS sequence"/>
</dbReference>
<organism evidence="1 2">
    <name type="scientific">Rhizopus azygosporus</name>
    <name type="common">Rhizopus microsporus var. azygosporus</name>
    <dbReference type="NCBI Taxonomy" id="86630"/>
    <lineage>
        <taxon>Eukaryota</taxon>
        <taxon>Fungi</taxon>
        <taxon>Fungi incertae sedis</taxon>
        <taxon>Mucoromycota</taxon>
        <taxon>Mucoromycotina</taxon>
        <taxon>Mucoromycetes</taxon>
        <taxon>Mucorales</taxon>
        <taxon>Mucorineae</taxon>
        <taxon>Rhizopodaceae</taxon>
        <taxon>Rhizopus</taxon>
    </lineage>
</organism>
<sequence length="122" mass="14122">MDRIAEYKAKANAINKVLKKTHQKILSLKRLLQKRGNKPSLPEQKKLSILTRKYLDIEAARLKLQKDFHAEKCRRLSAYTAGQWKLKSLQQQASRPKRRLDGDDVEVDAQPSALKKRKLLSC</sequence>
<gene>
    <name evidence="1" type="ORF">CU097_002105</name>
</gene>
<name>A0A367IL88_RHIAZ</name>
<proteinExistence type="predicted"/>
<dbReference type="AlphaFoldDB" id="A0A367IL88"/>
<dbReference type="OrthoDB" id="10282722at2759"/>
<reference evidence="1 2" key="1">
    <citation type="journal article" date="2018" name="G3 (Bethesda)">
        <title>Phylogenetic and Phylogenomic Definition of Rhizopus Species.</title>
        <authorList>
            <person name="Gryganskyi A.P."/>
            <person name="Golan J."/>
            <person name="Dolatabadi S."/>
            <person name="Mondo S."/>
            <person name="Robb S."/>
            <person name="Idnurm A."/>
            <person name="Muszewska A."/>
            <person name="Steczkiewicz K."/>
            <person name="Masonjones S."/>
            <person name="Liao H.L."/>
            <person name="Gajdeczka M.T."/>
            <person name="Anike F."/>
            <person name="Vuek A."/>
            <person name="Anishchenko I.M."/>
            <person name="Voigt K."/>
            <person name="de Hoog G.S."/>
            <person name="Smith M.E."/>
            <person name="Heitman J."/>
            <person name="Vilgalys R."/>
            <person name="Stajich J.E."/>
        </authorList>
    </citation>
    <scope>NUCLEOTIDE SEQUENCE [LARGE SCALE GENOMIC DNA]</scope>
    <source>
        <strain evidence="1 2">CBS 357.93</strain>
    </source>
</reference>
<comment type="caution">
    <text evidence="1">The sequence shown here is derived from an EMBL/GenBank/DDBJ whole genome shotgun (WGS) entry which is preliminary data.</text>
</comment>
<evidence type="ECO:0000313" key="1">
    <source>
        <dbReference type="EMBL" id="RCH78452.1"/>
    </source>
</evidence>